<dbReference type="AlphaFoldDB" id="A0A061RU80"/>
<protein>
    <submittedName>
        <fullName evidence="1">Uncharacterized protein</fullName>
    </submittedName>
</protein>
<dbReference type="InterPro" id="IPR015943">
    <property type="entry name" value="WD40/YVTN_repeat-like_dom_sf"/>
</dbReference>
<accession>A0A061RU80</accession>
<dbReference type="EMBL" id="GBEZ01011471">
    <property type="protein sequence ID" value="JAC74319.1"/>
    <property type="molecule type" value="Transcribed_RNA"/>
</dbReference>
<dbReference type="SUPFAM" id="SSF50978">
    <property type="entry name" value="WD40 repeat-like"/>
    <property type="match status" value="1"/>
</dbReference>
<proteinExistence type="predicted"/>
<reference evidence="1" key="1">
    <citation type="submission" date="2014-05" db="EMBL/GenBank/DDBJ databases">
        <title>The transcriptome of the halophilic microalga Tetraselmis sp. GSL018 isolated from the Great Salt Lake, Utah.</title>
        <authorList>
            <person name="Jinkerson R.E."/>
            <person name="D'Adamo S."/>
            <person name="Posewitz M.C."/>
        </authorList>
    </citation>
    <scope>NUCLEOTIDE SEQUENCE</scope>
    <source>
        <strain evidence="1">GSL018</strain>
    </source>
</reference>
<feature type="non-terminal residue" evidence="1">
    <location>
        <position position="1"/>
    </location>
</feature>
<gene>
    <name evidence="1" type="ORF">TSPGSL018_26303</name>
</gene>
<sequence length="103" mass="11331">KLFLLWKVQICPVGTSPAFCCVRTGPQDEWLVFVGDSEGCVKSWKPAQGRLLPVHTVVKTEGPISALDAVFHEDRILLAVGTGSGNVELLEIIREEFSQAEEH</sequence>
<name>A0A061RU80_9CHLO</name>
<evidence type="ECO:0000313" key="1">
    <source>
        <dbReference type="EMBL" id="JAC74319.1"/>
    </source>
</evidence>
<dbReference type="Gene3D" id="2.130.10.10">
    <property type="entry name" value="YVTN repeat-like/Quinoprotein amine dehydrogenase"/>
    <property type="match status" value="1"/>
</dbReference>
<dbReference type="InterPro" id="IPR036322">
    <property type="entry name" value="WD40_repeat_dom_sf"/>
</dbReference>
<organism evidence="1">
    <name type="scientific">Tetraselmis sp. GSL018</name>
    <dbReference type="NCBI Taxonomy" id="582737"/>
    <lineage>
        <taxon>Eukaryota</taxon>
        <taxon>Viridiplantae</taxon>
        <taxon>Chlorophyta</taxon>
        <taxon>core chlorophytes</taxon>
        <taxon>Chlorodendrophyceae</taxon>
        <taxon>Chlorodendrales</taxon>
        <taxon>Chlorodendraceae</taxon>
        <taxon>Tetraselmis</taxon>
    </lineage>
</organism>